<dbReference type="Gene3D" id="3.40.50.300">
    <property type="entry name" value="P-loop containing nucleotide triphosphate hydrolases"/>
    <property type="match status" value="1"/>
</dbReference>
<reference evidence="4 5" key="1">
    <citation type="submission" date="2013-06" db="EMBL/GenBank/DDBJ databases">
        <title>Whole genome shotgun sequence of Bacillus selenatarsenatis SF-1.</title>
        <authorList>
            <person name="Kuroda M."/>
            <person name="Sei K."/>
            <person name="Yamashita M."/>
            <person name="Ike M."/>
        </authorList>
    </citation>
    <scope>NUCLEOTIDE SEQUENCE [LARGE SCALE GENOMIC DNA]</scope>
    <source>
        <strain evidence="4 5">SF-1</strain>
    </source>
</reference>
<dbReference type="AlphaFoldDB" id="A0A0A8X4F9"/>
<dbReference type="OrthoDB" id="2953146at2"/>
<evidence type="ECO:0000313" key="5">
    <source>
        <dbReference type="Proteomes" id="UP000031014"/>
    </source>
</evidence>
<feature type="repeat" description="TPR" evidence="1">
    <location>
        <begin position="112"/>
        <end position="145"/>
    </location>
</feature>
<dbReference type="Gene3D" id="1.25.40.10">
    <property type="entry name" value="Tetratricopeptide repeat domain"/>
    <property type="match status" value="1"/>
</dbReference>
<evidence type="ECO:0000259" key="3">
    <source>
        <dbReference type="Pfam" id="PF00350"/>
    </source>
</evidence>
<keyword evidence="1" id="KW-0802">TPR repeat</keyword>
<dbReference type="RefSeq" id="WP_041965940.1">
    <property type="nucleotide sequence ID" value="NZ_BASE01000046.1"/>
</dbReference>
<dbReference type="InterPro" id="IPR019734">
    <property type="entry name" value="TPR_rpt"/>
</dbReference>
<dbReference type="Proteomes" id="UP000031014">
    <property type="component" value="Unassembled WGS sequence"/>
</dbReference>
<dbReference type="SUPFAM" id="SSF48452">
    <property type="entry name" value="TPR-like"/>
    <property type="match status" value="1"/>
</dbReference>
<sequence>MTFEEQLIKKTYFETYMESGNRTHPVRVLGELYLEEQKNDMPDLSHIRFAQGEVYFHNKDFEAAIFKWENITNEFEPWAKKNMGDAFLELGLLASAEELYLTIDTDSNVLKIESGLQLLSLYIEQGKLEKAVAVIKKSVSLDPDYPGVTEIARAFFEEHHDWDNAVELAVNEGVRTGSPKWFDVLNQYVEQGHTAQFAPDYFNEALSVLFQVDRSRFEQLAVSLWESYKGQSSYMTWLREFNQLFSGMDGNRKDGWTHLSAVYQDTYFELINGDRLIKEISPLIPELLTNWLKITSPVNSLVSASSIIAWNEVFPGTITSSAIHDAENLVLNSREYHDGYEDSMQLFKSIIEWAENHEIEVGNRIKWMVQELQESNVHNLLIAGITGNGKSSFVNTIVGEELITAPTAAVIRFKNEENPEIHEITDTDVRQITDLEDFKDSAGIRRQTHKNETIIDFKAEFPFLREHELALIDTPGINSNNYDKHPLYNYLRFADSLLFVLNANDPFTEKEREILSKISEYFPDLPIHFLLNKIDVIYSQQEAIDVFDQTWAEISQYYPDSKMFAFSSNYDKGKQLRDFSDFIRTNRSTVDFEQERTAKLQFFVRRAITYLLDKRIEIENNHMESISWNEEMVSKLNGAINQLGDIEEEKSSSIQKSYRKIKDETRAEIIEKIPEILRGCSELVTEDSDFGKIHAEMDEEMNKKIQEYLDGTVLPKFHEDLRGWIQHSKDEFDQSQNYLNEMAEGFNSMYGDERISLDCDFRVLDDWRRDADRMTNGVHYEKVNIMNRSTPQQFFLKSAGKLLGVLPQNNAMLYNRYKTYLETEDYYEIGVTIAKRFLQQFEIFEKSIERDVNLFFKNPFKVLEEAVEEAKSEIEYGKNELEKMRINPELYRDPLTLYEVKLRQYEWMTAAGRG</sequence>
<dbReference type="STRING" id="1321606.SAMD00020551_2312"/>
<evidence type="ECO:0000313" key="4">
    <source>
        <dbReference type="EMBL" id="GAM14164.1"/>
    </source>
</evidence>
<dbReference type="PANTHER" id="PTHR43681">
    <property type="entry name" value="TRANSMEMBRANE GTPASE FZO"/>
    <property type="match status" value="1"/>
</dbReference>
<dbReference type="Pfam" id="PF13181">
    <property type="entry name" value="TPR_8"/>
    <property type="match status" value="1"/>
</dbReference>
<dbReference type="EMBL" id="BASE01000046">
    <property type="protein sequence ID" value="GAM14164.1"/>
    <property type="molecule type" value="Genomic_DNA"/>
</dbReference>
<evidence type="ECO:0000256" key="2">
    <source>
        <dbReference type="SAM" id="Coils"/>
    </source>
</evidence>
<dbReference type="PROSITE" id="PS50005">
    <property type="entry name" value="TPR"/>
    <property type="match status" value="1"/>
</dbReference>
<comment type="caution">
    <text evidence="4">The sequence shown here is derived from an EMBL/GenBank/DDBJ whole genome shotgun (WGS) entry which is preliminary data.</text>
</comment>
<gene>
    <name evidence="4" type="ORF">SAMD00020551_2312</name>
</gene>
<proteinExistence type="predicted"/>
<feature type="coiled-coil region" evidence="2">
    <location>
        <begin position="860"/>
        <end position="887"/>
    </location>
</feature>
<keyword evidence="2" id="KW-0175">Coiled coil</keyword>
<dbReference type="Pfam" id="PF00350">
    <property type="entry name" value="Dynamin_N"/>
    <property type="match status" value="1"/>
</dbReference>
<dbReference type="InterPro" id="IPR027417">
    <property type="entry name" value="P-loop_NTPase"/>
</dbReference>
<protein>
    <submittedName>
        <fullName evidence="4">Tetratricopeptide repeat family protein</fullName>
    </submittedName>
</protein>
<dbReference type="InterPro" id="IPR045063">
    <property type="entry name" value="Dynamin_N"/>
</dbReference>
<organism evidence="4 5">
    <name type="scientific">Mesobacillus selenatarsenatis (strain DSM 18680 / JCM 14380 / FERM P-15431 / SF-1)</name>
    <dbReference type="NCBI Taxonomy" id="1321606"/>
    <lineage>
        <taxon>Bacteria</taxon>
        <taxon>Bacillati</taxon>
        <taxon>Bacillota</taxon>
        <taxon>Bacilli</taxon>
        <taxon>Bacillales</taxon>
        <taxon>Bacillaceae</taxon>
        <taxon>Mesobacillus</taxon>
    </lineage>
</organism>
<evidence type="ECO:0000256" key="1">
    <source>
        <dbReference type="PROSITE-ProRule" id="PRU00339"/>
    </source>
</evidence>
<dbReference type="SUPFAM" id="SSF52540">
    <property type="entry name" value="P-loop containing nucleoside triphosphate hydrolases"/>
    <property type="match status" value="1"/>
</dbReference>
<feature type="domain" description="Dynamin N-terminal" evidence="3">
    <location>
        <begin position="382"/>
        <end position="517"/>
    </location>
</feature>
<name>A0A0A8X4F9_MESS1</name>
<dbReference type="InterPro" id="IPR011990">
    <property type="entry name" value="TPR-like_helical_dom_sf"/>
</dbReference>
<dbReference type="PANTHER" id="PTHR43681:SF1">
    <property type="entry name" value="SARCALUMENIN"/>
    <property type="match status" value="1"/>
</dbReference>
<dbReference type="InterPro" id="IPR051943">
    <property type="entry name" value="TRAFAC_Dynamin-like_GTPase"/>
</dbReference>
<accession>A0A0A8X4F9</accession>
<keyword evidence="5" id="KW-1185">Reference proteome</keyword>